<keyword evidence="2" id="KW-1185">Reference proteome</keyword>
<dbReference type="OrthoDB" id="7605443at2"/>
<accession>A0A5Q0C6Q8</accession>
<gene>
    <name evidence="1" type="ORF">FZ934_04285</name>
</gene>
<protein>
    <submittedName>
        <fullName evidence="1">Uncharacterized protein</fullName>
    </submittedName>
</protein>
<dbReference type="RefSeq" id="WP_153270061.1">
    <property type="nucleotide sequence ID" value="NZ_CP043498.1"/>
</dbReference>
<dbReference type="AlphaFoldDB" id="A0A5Q0C6Q8"/>
<dbReference type="KEGG" id="rgr:FZ934_04285"/>
<evidence type="ECO:0000313" key="1">
    <source>
        <dbReference type="EMBL" id="QFY59717.1"/>
    </source>
</evidence>
<name>A0A5Q0C6Q8_9HYPH</name>
<sequence length="117" mass="13273">MSRLYYVTEAQVLAYEAVYGVFAELFKELKELGKKKPEATLSAAKVKLINRVLDDVRKALKDAPDAKYLDSIDDQALPQFGDAILILSQYEGALKSFKERHYGYRSSHGTGWVIRDQ</sequence>
<dbReference type="EMBL" id="CP043498">
    <property type="protein sequence ID" value="QFY59717.1"/>
    <property type="molecule type" value="Genomic_DNA"/>
</dbReference>
<reference evidence="1 2" key="1">
    <citation type="submission" date="2019-08" db="EMBL/GenBank/DDBJ databases">
        <title>Prosopis cineraria nodule microbiome.</title>
        <authorList>
            <person name="Ali R."/>
            <person name="Chaluvadi S.R."/>
            <person name="Wang X."/>
        </authorList>
    </citation>
    <scope>NUCLEOTIDE SEQUENCE [LARGE SCALE GENOMIC DNA]</scope>
    <source>
        <strain evidence="1 2">BG7</strain>
    </source>
</reference>
<dbReference type="Proteomes" id="UP000326881">
    <property type="component" value="Chromosome"/>
</dbReference>
<evidence type="ECO:0000313" key="2">
    <source>
        <dbReference type="Proteomes" id="UP000326881"/>
    </source>
</evidence>
<organism evidence="1 2">
    <name type="scientific">Rhizobium grahamii</name>
    <dbReference type="NCBI Taxonomy" id="1120045"/>
    <lineage>
        <taxon>Bacteria</taxon>
        <taxon>Pseudomonadati</taxon>
        <taxon>Pseudomonadota</taxon>
        <taxon>Alphaproteobacteria</taxon>
        <taxon>Hyphomicrobiales</taxon>
        <taxon>Rhizobiaceae</taxon>
        <taxon>Rhizobium/Agrobacterium group</taxon>
        <taxon>Rhizobium</taxon>
    </lineage>
</organism>
<proteinExistence type="predicted"/>